<dbReference type="RefSeq" id="WP_201178147.1">
    <property type="nucleotide sequence ID" value="NZ_JAEPWM010000023.1"/>
</dbReference>
<comment type="caution">
    <text evidence="2">The sequence shown here is derived from an EMBL/GenBank/DDBJ whole genome shotgun (WGS) entry which is preliminary data.</text>
</comment>
<evidence type="ECO:0000256" key="1">
    <source>
        <dbReference type="SAM" id="SignalP"/>
    </source>
</evidence>
<dbReference type="AlphaFoldDB" id="A0A934WP13"/>
<dbReference type="InterPro" id="IPR035242">
    <property type="entry name" value="DUF5329"/>
</dbReference>
<feature type="signal peptide" evidence="1">
    <location>
        <begin position="1"/>
        <end position="32"/>
    </location>
</feature>
<gene>
    <name evidence="2" type="ORF">JJB11_25655</name>
</gene>
<dbReference type="Proteomes" id="UP000630528">
    <property type="component" value="Unassembled WGS sequence"/>
</dbReference>
<dbReference type="EMBL" id="JAEPWM010000023">
    <property type="protein sequence ID" value="MBK6009499.1"/>
    <property type="molecule type" value="Genomic_DNA"/>
</dbReference>
<accession>A0A934WP13</accession>
<protein>
    <submittedName>
        <fullName evidence="2">DUF5329 domain-containing protein</fullName>
    </submittedName>
</protein>
<reference evidence="2" key="2">
    <citation type="submission" date="2021-01" db="EMBL/GenBank/DDBJ databases">
        <authorList>
            <person name="Kang M."/>
        </authorList>
    </citation>
    <scope>NUCLEOTIDE SEQUENCE</scope>
    <source>
        <strain evidence="2">KACC 17527</strain>
    </source>
</reference>
<name>A0A934WP13_9BURK</name>
<keyword evidence="3" id="KW-1185">Reference proteome</keyword>
<organism evidence="2 3">
    <name type="scientific">Ramlibacter ginsenosidimutans</name>
    <dbReference type="NCBI Taxonomy" id="502333"/>
    <lineage>
        <taxon>Bacteria</taxon>
        <taxon>Pseudomonadati</taxon>
        <taxon>Pseudomonadota</taxon>
        <taxon>Betaproteobacteria</taxon>
        <taxon>Burkholderiales</taxon>
        <taxon>Comamonadaceae</taxon>
        <taxon>Ramlibacter</taxon>
    </lineage>
</organism>
<sequence>MAANLASVRPSRRGFAAALAAAAALCCGCVLAAPSPARPEIDALLGRLQSSGCSFNRNGSWYDASDARAHLVKKLEYLEDRNLVQTTEQFIDRAASGSSLSGKPYLVRCGSAAPLESRTWLTQQLKALRANGAAK</sequence>
<proteinExistence type="predicted"/>
<feature type="chain" id="PRO_5036882938" evidence="1">
    <location>
        <begin position="33"/>
        <end position="135"/>
    </location>
</feature>
<evidence type="ECO:0000313" key="3">
    <source>
        <dbReference type="Proteomes" id="UP000630528"/>
    </source>
</evidence>
<evidence type="ECO:0000313" key="2">
    <source>
        <dbReference type="EMBL" id="MBK6009499.1"/>
    </source>
</evidence>
<dbReference type="Pfam" id="PF17263">
    <property type="entry name" value="DUF5329"/>
    <property type="match status" value="1"/>
</dbReference>
<keyword evidence="1" id="KW-0732">Signal</keyword>
<reference evidence="2" key="1">
    <citation type="journal article" date="2012" name="J. Microbiol. Biotechnol.">
        <title>Ramlibacter ginsenosidimutans sp. nov., with ginsenoside-converting activity.</title>
        <authorList>
            <person name="Wang L."/>
            <person name="An D.S."/>
            <person name="Kim S.G."/>
            <person name="Jin F.X."/>
            <person name="Kim S.C."/>
            <person name="Lee S.T."/>
            <person name="Im W.T."/>
        </authorList>
    </citation>
    <scope>NUCLEOTIDE SEQUENCE</scope>
    <source>
        <strain evidence="2">KACC 17527</strain>
    </source>
</reference>